<dbReference type="AlphaFoldDB" id="A0A564G4V9"/>
<dbReference type="Pfam" id="PF20797">
    <property type="entry name" value="HepT-like_2"/>
    <property type="match status" value="1"/>
</dbReference>
<reference evidence="3 4" key="1">
    <citation type="submission" date="2019-06" db="EMBL/GenBank/DDBJ databases">
        <authorList>
            <person name="Rodrigo-Torres L."/>
            <person name="Arahal R. D."/>
            <person name="Lucena T."/>
        </authorList>
    </citation>
    <scope>NUCLEOTIDE SEQUENCE [LARGE SCALE GENOMIC DNA]</scope>
    <source>
        <strain evidence="3 4">SW08-7</strain>
    </source>
</reference>
<reference evidence="2" key="2">
    <citation type="journal article" date="2021" name="Front. Microbiol.">
        <title>Comprehensive Comparative Genomics and Phenotyping of Methylobacterium Species.</title>
        <authorList>
            <person name="Alessa O."/>
            <person name="Ogura Y."/>
            <person name="Fujitani Y."/>
            <person name="Takami H."/>
            <person name="Hayashi T."/>
            <person name="Sahin N."/>
            <person name="Tani A."/>
        </authorList>
    </citation>
    <scope>NUCLEOTIDE SEQUENCE</scope>
    <source>
        <strain evidence="2">DSM 22415</strain>
    </source>
</reference>
<dbReference type="Proteomes" id="UP001055303">
    <property type="component" value="Unassembled WGS sequence"/>
</dbReference>
<evidence type="ECO:0000313" key="2">
    <source>
        <dbReference type="EMBL" id="GJD56811.1"/>
    </source>
</evidence>
<sequence>MISSSHPAFAKLGPKLERAQRELDNLDRFLAQYDVFPPETINVWGRMTATAAAIHNVYNGIEDVLLSLAKDIDGSVPTGETSHQDLLDQMRAALVGLRPALLDDALYAALTELKGFRHRVRHRYGFDLDPTKTDESLARMRTTFPAIVEAVRHLERTVNAPDDGFA</sequence>
<feature type="domain" description="HepT-like" evidence="1">
    <location>
        <begin position="49"/>
        <end position="156"/>
    </location>
</feature>
<organism evidence="3 4">
    <name type="scientific">Methylobacterium dankookense</name>
    <dbReference type="NCBI Taxonomy" id="560405"/>
    <lineage>
        <taxon>Bacteria</taxon>
        <taxon>Pseudomonadati</taxon>
        <taxon>Pseudomonadota</taxon>
        <taxon>Alphaproteobacteria</taxon>
        <taxon>Hyphomicrobiales</taxon>
        <taxon>Methylobacteriaceae</taxon>
        <taxon>Methylobacterium</taxon>
    </lineage>
</organism>
<accession>A0A564G4V9</accession>
<evidence type="ECO:0000313" key="3">
    <source>
        <dbReference type="EMBL" id="VUF14988.1"/>
    </source>
</evidence>
<proteinExistence type="predicted"/>
<dbReference type="EMBL" id="CABFVH010000044">
    <property type="protein sequence ID" value="VUF14988.1"/>
    <property type="molecule type" value="Genomic_DNA"/>
</dbReference>
<evidence type="ECO:0000259" key="1">
    <source>
        <dbReference type="Pfam" id="PF20797"/>
    </source>
</evidence>
<evidence type="ECO:0000313" key="4">
    <source>
        <dbReference type="Proteomes" id="UP000401717"/>
    </source>
</evidence>
<name>A0A564G4V9_9HYPH</name>
<dbReference type="InterPro" id="IPR048769">
    <property type="entry name" value="HepT-like_dom"/>
</dbReference>
<dbReference type="RefSeq" id="WP_238179076.1">
    <property type="nucleotide sequence ID" value="NZ_BPQI01000075.1"/>
</dbReference>
<evidence type="ECO:0000313" key="5">
    <source>
        <dbReference type="Proteomes" id="UP001055303"/>
    </source>
</evidence>
<reference evidence="2" key="3">
    <citation type="submission" date="2021-08" db="EMBL/GenBank/DDBJ databases">
        <authorList>
            <person name="Tani A."/>
            <person name="Ola A."/>
            <person name="Ogura Y."/>
            <person name="Katsura K."/>
            <person name="Hayashi T."/>
        </authorList>
    </citation>
    <scope>NUCLEOTIDE SEQUENCE</scope>
    <source>
        <strain evidence="2">DSM 22415</strain>
    </source>
</reference>
<dbReference type="EMBL" id="BPQI01000075">
    <property type="protein sequence ID" value="GJD56811.1"/>
    <property type="molecule type" value="Genomic_DNA"/>
</dbReference>
<protein>
    <recommendedName>
        <fullName evidence="1">HepT-like domain-containing protein</fullName>
    </recommendedName>
</protein>
<keyword evidence="5" id="KW-1185">Reference proteome</keyword>
<gene>
    <name evidence="2" type="ORF">IFDJLNFL_2708</name>
    <name evidence="3" type="ORF">MTDSW087_04715</name>
</gene>
<dbReference type="Proteomes" id="UP000401717">
    <property type="component" value="Unassembled WGS sequence"/>
</dbReference>